<keyword evidence="7" id="KW-1133">Transmembrane helix</keyword>
<evidence type="ECO:0000313" key="9">
    <source>
        <dbReference type="EMBL" id="NBL63776.1"/>
    </source>
</evidence>
<dbReference type="PROSITE" id="PS50109">
    <property type="entry name" value="HIS_KIN"/>
    <property type="match status" value="1"/>
</dbReference>
<dbReference type="InterPro" id="IPR003594">
    <property type="entry name" value="HATPase_dom"/>
</dbReference>
<dbReference type="InterPro" id="IPR050351">
    <property type="entry name" value="BphY/WalK/GraS-like"/>
</dbReference>
<dbReference type="EMBL" id="JAABLM010000001">
    <property type="protein sequence ID" value="NBL63776.1"/>
    <property type="molecule type" value="Genomic_DNA"/>
</dbReference>
<dbReference type="Proteomes" id="UP000798602">
    <property type="component" value="Unassembled WGS sequence"/>
</dbReference>
<evidence type="ECO:0000313" key="10">
    <source>
        <dbReference type="Proteomes" id="UP000798602"/>
    </source>
</evidence>
<dbReference type="InterPro" id="IPR036890">
    <property type="entry name" value="HATPase_C_sf"/>
</dbReference>
<evidence type="ECO:0000256" key="7">
    <source>
        <dbReference type="SAM" id="Phobius"/>
    </source>
</evidence>
<dbReference type="RefSeq" id="WP_166535605.1">
    <property type="nucleotide sequence ID" value="NZ_JAABLM010000001.1"/>
</dbReference>
<dbReference type="SUPFAM" id="SSF55874">
    <property type="entry name" value="ATPase domain of HSP90 chaperone/DNA topoisomerase II/histidine kinase"/>
    <property type="match status" value="1"/>
</dbReference>
<dbReference type="PANTHER" id="PTHR45453:SF1">
    <property type="entry name" value="PHOSPHATE REGULON SENSOR PROTEIN PHOR"/>
    <property type="match status" value="1"/>
</dbReference>
<dbReference type="PRINTS" id="PR00344">
    <property type="entry name" value="BCTRLSENSOR"/>
</dbReference>
<protein>
    <recommendedName>
        <fullName evidence="2">histidine kinase</fullName>
        <ecNumber evidence="2">2.7.13.3</ecNumber>
    </recommendedName>
</protein>
<dbReference type="EC" id="2.7.13.3" evidence="2"/>
<feature type="domain" description="Histidine kinase" evidence="8">
    <location>
        <begin position="285"/>
        <end position="498"/>
    </location>
</feature>
<feature type="transmembrane region" description="Helical" evidence="7">
    <location>
        <begin position="248"/>
        <end position="269"/>
    </location>
</feature>
<dbReference type="InterPro" id="IPR004358">
    <property type="entry name" value="Sig_transdc_His_kin-like_C"/>
</dbReference>
<evidence type="ECO:0000256" key="3">
    <source>
        <dbReference type="ARBA" id="ARBA00022553"/>
    </source>
</evidence>
<organism evidence="9 10">
    <name type="scientific">Flavobacterium ichthyis</name>
    <dbReference type="NCBI Taxonomy" id="2698827"/>
    <lineage>
        <taxon>Bacteria</taxon>
        <taxon>Pseudomonadati</taxon>
        <taxon>Bacteroidota</taxon>
        <taxon>Flavobacteriia</taxon>
        <taxon>Flavobacteriales</taxon>
        <taxon>Flavobacteriaceae</taxon>
        <taxon>Flavobacterium</taxon>
    </lineage>
</organism>
<accession>A0ABW9Z6B2</accession>
<gene>
    <name evidence="9" type="ORF">GV828_01030</name>
</gene>
<dbReference type="SMART" id="SM00388">
    <property type="entry name" value="HisKA"/>
    <property type="match status" value="1"/>
</dbReference>
<comment type="caution">
    <text evidence="9">The sequence shown here is derived from an EMBL/GenBank/DDBJ whole genome shotgun (WGS) entry which is preliminary data.</text>
</comment>
<evidence type="ECO:0000256" key="2">
    <source>
        <dbReference type="ARBA" id="ARBA00012438"/>
    </source>
</evidence>
<dbReference type="CDD" id="cd00082">
    <property type="entry name" value="HisKA"/>
    <property type="match status" value="1"/>
</dbReference>
<dbReference type="Gene3D" id="3.30.565.10">
    <property type="entry name" value="Histidine kinase-like ATPase, C-terminal domain"/>
    <property type="match status" value="1"/>
</dbReference>
<dbReference type="Pfam" id="PF00512">
    <property type="entry name" value="HisKA"/>
    <property type="match status" value="1"/>
</dbReference>
<dbReference type="InterPro" id="IPR036097">
    <property type="entry name" value="HisK_dim/P_sf"/>
</dbReference>
<keyword evidence="5 9" id="KW-0418">Kinase</keyword>
<keyword evidence="6" id="KW-0902">Two-component regulatory system</keyword>
<keyword evidence="7" id="KW-0472">Membrane</keyword>
<evidence type="ECO:0000256" key="1">
    <source>
        <dbReference type="ARBA" id="ARBA00000085"/>
    </source>
</evidence>
<evidence type="ECO:0000256" key="6">
    <source>
        <dbReference type="ARBA" id="ARBA00023012"/>
    </source>
</evidence>
<evidence type="ECO:0000259" key="8">
    <source>
        <dbReference type="PROSITE" id="PS50109"/>
    </source>
</evidence>
<keyword evidence="3" id="KW-0597">Phosphoprotein</keyword>
<feature type="transmembrane region" description="Helical" evidence="7">
    <location>
        <begin position="7"/>
        <end position="27"/>
    </location>
</feature>
<dbReference type="PANTHER" id="PTHR45453">
    <property type="entry name" value="PHOSPHATE REGULON SENSOR PROTEIN PHOR"/>
    <property type="match status" value="1"/>
</dbReference>
<dbReference type="Pfam" id="PF02518">
    <property type="entry name" value="HATPase_c"/>
    <property type="match status" value="1"/>
</dbReference>
<keyword evidence="10" id="KW-1185">Reference proteome</keyword>
<evidence type="ECO:0000256" key="5">
    <source>
        <dbReference type="ARBA" id="ARBA00022777"/>
    </source>
</evidence>
<reference evidence="10" key="1">
    <citation type="submission" date="2020-01" db="EMBL/GenBank/DDBJ databases">
        <title>Sphingomonas sp. strain CSW-10.</title>
        <authorList>
            <person name="Chen W.-M."/>
        </authorList>
    </citation>
    <scope>NUCLEOTIDE SEQUENCE [LARGE SCALE GENOMIC DNA]</scope>
    <source>
        <strain evidence="10">NST-5</strain>
    </source>
</reference>
<keyword evidence="7" id="KW-0812">Transmembrane</keyword>
<dbReference type="InterPro" id="IPR003661">
    <property type="entry name" value="HisK_dim/P_dom"/>
</dbReference>
<comment type="catalytic activity">
    <reaction evidence="1">
        <text>ATP + protein L-histidine = ADP + protein N-phospho-L-histidine.</text>
        <dbReference type="EC" id="2.7.13.3"/>
    </reaction>
</comment>
<dbReference type="Gene3D" id="1.10.287.130">
    <property type="match status" value="1"/>
</dbReference>
<dbReference type="SMART" id="SM00387">
    <property type="entry name" value="HATPase_c"/>
    <property type="match status" value="1"/>
</dbReference>
<sequence>MKKSSYNIIILFISITILATISVQIFWNVKNYQENKTRFVSDVQAAFDNGIELYYSKDALNQVVAFVGKDGQNREGFFENVLKDSAFTKSFPKRKLKGNAKVTAINFSETSSKETKSDELVQSNFPKIENPSEIQSIQVLKGRKEVDSISGLENLVNKIIISVRNDSIDFNKLSQVFELESARKNINVDYEILQVKDKRILANYQSNNQAALPLMVEGNSGYLRNGMKLKLKFSNPVIQILQRSIMEIILSLVLSSAIIFCLIYLLNIIKHQKKADEIKNDLISNITHEFKTPITTVATALEALKHFNENNDPEKTRKYLDISQNQLKKLELIVEKLLETASIDTEKLMLKKETNDLVLMVKNLCEKHQIIAQDKVINFVSEEDEIVIDADFFHLENAISNLIDNAVKYGGNEILVRINFAKAEIKISVSDNGKGIDKSQSDKVFDKFYRIPKGNLHDVKGFGIGLFYAKKIIEKHNGSLELLSCLPTTFLIILPNEGKN</sequence>
<dbReference type="SUPFAM" id="SSF47384">
    <property type="entry name" value="Homodimeric domain of signal transducing histidine kinase"/>
    <property type="match status" value="1"/>
</dbReference>
<dbReference type="InterPro" id="IPR005467">
    <property type="entry name" value="His_kinase_dom"/>
</dbReference>
<keyword evidence="4" id="KW-0808">Transferase</keyword>
<evidence type="ECO:0000256" key="4">
    <source>
        <dbReference type="ARBA" id="ARBA00022679"/>
    </source>
</evidence>
<dbReference type="CDD" id="cd00075">
    <property type="entry name" value="HATPase"/>
    <property type="match status" value="1"/>
</dbReference>
<dbReference type="GO" id="GO:0016301">
    <property type="term" value="F:kinase activity"/>
    <property type="evidence" value="ECO:0007669"/>
    <property type="project" value="UniProtKB-KW"/>
</dbReference>
<name>A0ABW9Z6B2_9FLAO</name>
<proteinExistence type="predicted"/>